<evidence type="ECO:0000256" key="9">
    <source>
        <dbReference type="ARBA" id="ARBA00023157"/>
    </source>
</evidence>
<dbReference type="GO" id="GO:0004357">
    <property type="term" value="F:glutamate-cysteine ligase activity"/>
    <property type="evidence" value="ECO:0007669"/>
    <property type="project" value="UniProtKB-UniRule"/>
</dbReference>
<evidence type="ECO:0000256" key="8">
    <source>
        <dbReference type="ARBA" id="ARBA00022946"/>
    </source>
</evidence>
<proteinExistence type="inferred from homology"/>
<keyword evidence="4 10" id="KW-0436">Ligase</keyword>
<dbReference type="RefSeq" id="WP_074767202.1">
    <property type="nucleotide sequence ID" value="NZ_FNWO01000005.1"/>
</dbReference>
<keyword evidence="8" id="KW-0809">Transit peptide</keyword>
<dbReference type="InterPro" id="IPR011556">
    <property type="entry name" value="Glut_cys_lig_pln_type"/>
</dbReference>
<evidence type="ECO:0000256" key="1">
    <source>
        <dbReference type="ARBA" id="ARBA00005006"/>
    </source>
</evidence>
<keyword evidence="12" id="KW-1185">Reference proteome</keyword>
<sequence length="455" mass="49988">MSAPAVPSAEPVTGTRQLVEALEAGCKPKDAWRIGTEHEKFGFTLEDLKPLSYDGPRGIKTMLNGLAALGWQPIIEDGNVIALTDTQGASVTLEPGGQLELSGGLMETLHQTAAEVTTHLEQVKSVAEPLGIGFLGVGFQPKWRQDEIPWMPKGRYDIMGRHMPRVGSKGLDMMLRTCTVQVNLDFSSEADMVHKLRVSLALQPVATALFSSSPFIEGQPCGLLSARADVWTDTDPARTGGLPFAFEAGMGFERYVDWMLDVPMYFVYRNGRYIDAAGQSFRDFMAGKLPALPGERPTQGDWADHLTTAFPDVRLKKFLEMRGADGGPWRRLVALPALWTGLLYDQVALDGAWELVKDWTAQDREGLRLAVARQGLDTPIAGRTVRDVAIDMLVLAADGLHRRDRRTESGRDESIYLAPLETIARTGCTAAEEMLEAFADRWGGSVDPLFSEYAY</sequence>
<dbReference type="GO" id="GO:0006750">
    <property type="term" value="P:glutathione biosynthetic process"/>
    <property type="evidence" value="ECO:0007669"/>
    <property type="project" value="UniProtKB-UniRule"/>
</dbReference>
<comment type="similarity">
    <text evidence="10">Belongs to the glutamate--cysteine ligase type 2 family. EgtA subfamily.</text>
</comment>
<comment type="similarity">
    <text evidence="2">Belongs to the carboxylate-amine ligase family. Glutamate--cysteine ligase type 2 subfamily.</text>
</comment>
<protein>
    <recommendedName>
        <fullName evidence="10">Glutamate--cysteine ligase</fullName>
        <ecNumber evidence="10">6.3.2.2</ecNumber>
    </recommendedName>
</protein>
<evidence type="ECO:0000313" key="12">
    <source>
        <dbReference type="Proteomes" id="UP000182983"/>
    </source>
</evidence>
<keyword evidence="6 10" id="KW-0547">Nucleotide-binding</keyword>
<dbReference type="Gene3D" id="3.30.590.20">
    <property type="match status" value="1"/>
</dbReference>
<dbReference type="InterPro" id="IPR035434">
    <property type="entry name" value="GCL_bact_plant"/>
</dbReference>
<dbReference type="GO" id="GO:0005524">
    <property type="term" value="F:ATP binding"/>
    <property type="evidence" value="ECO:0007669"/>
    <property type="project" value="UniProtKB-UniRule"/>
</dbReference>
<evidence type="ECO:0000256" key="7">
    <source>
        <dbReference type="ARBA" id="ARBA00022840"/>
    </source>
</evidence>
<evidence type="ECO:0000256" key="3">
    <source>
        <dbReference type="ARBA" id="ARBA00011153"/>
    </source>
</evidence>
<name>A0A1H6HEG4_MAGFU</name>
<reference evidence="12" key="1">
    <citation type="submission" date="2016-10" db="EMBL/GenBank/DDBJ databases">
        <authorList>
            <person name="Varghese N."/>
            <person name="Submissions S."/>
        </authorList>
    </citation>
    <scope>NUCLEOTIDE SEQUENCE [LARGE SCALE GENOMIC DNA]</scope>
    <source>
        <strain evidence="12">DSM 13234</strain>
    </source>
</reference>
<dbReference type="AlphaFoldDB" id="A0A1H6HEG4"/>
<dbReference type="NCBIfam" id="TIGR01436">
    <property type="entry name" value="glu_cys_lig_pln"/>
    <property type="match status" value="1"/>
</dbReference>
<dbReference type="PIRSF" id="PIRSF017901">
    <property type="entry name" value="GCL"/>
    <property type="match status" value="1"/>
</dbReference>
<dbReference type="OrthoDB" id="9780152at2"/>
<dbReference type="PANTHER" id="PTHR34378">
    <property type="entry name" value="GLUTAMATE--CYSTEINE LIGASE, CHLOROPLASTIC"/>
    <property type="match status" value="1"/>
</dbReference>
<dbReference type="Pfam" id="PF04107">
    <property type="entry name" value="GCS2"/>
    <property type="match status" value="1"/>
</dbReference>
<evidence type="ECO:0000313" key="11">
    <source>
        <dbReference type="EMBL" id="SEH34199.1"/>
    </source>
</evidence>
<dbReference type="Proteomes" id="UP000182983">
    <property type="component" value="Unassembled WGS sequence"/>
</dbReference>
<comment type="subunit">
    <text evidence="3">Homodimer or monomer when oxidized or reduced, respectively.</text>
</comment>
<comment type="catalytic activity">
    <reaction evidence="10">
        <text>L-cysteine + L-glutamate + ATP = gamma-L-glutamyl-L-cysteine + ADP + phosphate + H(+)</text>
        <dbReference type="Rhea" id="RHEA:13285"/>
        <dbReference type="ChEBI" id="CHEBI:15378"/>
        <dbReference type="ChEBI" id="CHEBI:29985"/>
        <dbReference type="ChEBI" id="CHEBI:30616"/>
        <dbReference type="ChEBI" id="CHEBI:35235"/>
        <dbReference type="ChEBI" id="CHEBI:43474"/>
        <dbReference type="ChEBI" id="CHEBI:58173"/>
        <dbReference type="ChEBI" id="CHEBI:456216"/>
        <dbReference type="EC" id="6.3.2.2"/>
    </reaction>
</comment>
<dbReference type="InterPro" id="IPR006336">
    <property type="entry name" value="GCS2"/>
</dbReference>
<evidence type="ECO:0000256" key="6">
    <source>
        <dbReference type="ARBA" id="ARBA00022741"/>
    </source>
</evidence>
<evidence type="ECO:0000256" key="4">
    <source>
        <dbReference type="ARBA" id="ARBA00022598"/>
    </source>
</evidence>
<evidence type="ECO:0000256" key="5">
    <source>
        <dbReference type="ARBA" id="ARBA00022684"/>
    </source>
</evidence>
<keyword evidence="5" id="KW-0317">Glutathione biosynthesis</keyword>
<dbReference type="PANTHER" id="PTHR34378:SF1">
    <property type="entry name" value="GLUTAMATE--CYSTEINE LIGASE, CHLOROPLASTIC"/>
    <property type="match status" value="1"/>
</dbReference>
<dbReference type="InterPro" id="IPR014746">
    <property type="entry name" value="Gln_synth/guanido_kin_cat_dom"/>
</dbReference>
<dbReference type="EMBL" id="FNWO01000005">
    <property type="protein sequence ID" value="SEH34199.1"/>
    <property type="molecule type" value="Genomic_DNA"/>
</dbReference>
<comment type="function">
    <text evidence="10">Catalyzes the synthesis of gamma-glutamylcysteine (gamma-GC).</text>
</comment>
<dbReference type="EC" id="6.3.2.2" evidence="10"/>
<keyword evidence="7 10" id="KW-0067">ATP-binding</keyword>
<organism evidence="11 12">
    <name type="scientific">Magnetospirillum fulvum</name>
    <name type="common">Rhodospirillum fulvum</name>
    <dbReference type="NCBI Taxonomy" id="1082"/>
    <lineage>
        <taxon>Bacteria</taxon>
        <taxon>Pseudomonadati</taxon>
        <taxon>Pseudomonadota</taxon>
        <taxon>Alphaproteobacteria</taxon>
        <taxon>Rhodospirillales</taxon>
        <taxon>Rhodospirillaceae</taxon>
        <taxon>Magnetospirillum</taxon>
    </lineage>
</organism>
<accession>A0A1H6HEG4</accession>
<keyword evidence="9" id="KW-1015">Disulfide bond</keyword>
<gene>
    <name evidence="11" type="ORF">SAMN04244559_01558</name>
</gene>
<evidence type="ECO:0000256" key="2">
    <source>
        <dbReference type="ARBA" id="ARBA00010253"/>
    </source>
</evidence>
<evidence type="ECO:0000256" key="10">
    <source>
        <dbReference type="PIRNR" id="PIRNR017901"/>
    </source>
</evidence>
<dbReference type="SUPFAM" id="SSF55931">
    <property type="entry name" value="Glutamine synthetase/guanido kinase"/>
    <property type="match status" value="1"/>
</dbReference>
<comment type="pathway">
    <text evidence="1">Sulfur metabolism; glutathione biosynthesis; glutathione from L-cysteine and L-glutamate: step 1/2.</text>
</comment>